<dbReference type="RefSeq" id="XP_022307616.1">
    <property type="nucleotide sequence ID" value="XM_022451908.1"/>
</dbReference>
<evidence type="ECO:0000313" key="2">
    <source>
        <dbReference type="Proteomes" id="UP000694844"/>
    </source>
</evidence>
<feature type="compositionally biased region" description="Basic and acidic residues" evidence="1">
    <location>
        <begin position="1"/>
        <end position="19"/>
    </location>
</feature>
<accession>A0A8B8BXP0</accession>
<feature type="region of interest" description="Disordered" evidence="1">
    <location>
        <begin position="1"/>
        <end position="113"/>
    </location>
</feature>
<protein>
    <submittedName>
        <fullName evidence="3">Uncharacterized protein LOC111113615</fullName>
    </submittedName>
</protein>
<dbReference type="KEGG" id="cvn:111113615"/>
<gene>
    <name evidence="3" type="primary">LOC111113615</name>
</gene>
<organism evidence="2 3">
    <name type="scientific">Crassostrea virginica</name>
    <name type="common">Eastern oyster</name>
    <dbReference type="NCBI Taxonomy" id="6565"/>
    <lineage>
        <taxon>Eukaryota</taxon>
        <taxon>Metazoa</taxon>
        <taxon>Spiralia</taxon>
        <taxon>Lophotrochozoa</taxon>
        <taxon>Mollusca</taxon>
        <taxon>Bivalvia</taxon>
        <taxon>Autobranchia</taxon>
        <taxon>Pteriomorphia</taxon>
        <taxon>Ostreida</taxon>
        <taxon>Ostreoidea</taxon>
        <taxon>Ostreidae</taxon>
        <taxon>Crassostrea</taxon>
    </lineage>
</organism>
<sequence length="178" mass="20396">MEHDNGKSVDETSEKGNPKRKEKRRKKAFAGASITPFKSKNKRRKNCSPLPVSQESTREDVSPSYRCRSPVRVRRLADLDSRPSPNIPTRARSPIRVSQSSDQRSDKTKSGFPLSEEKFQRKTIFLLTEIRDLLQSKSFNLTCTEQPASDFFFNAVQDVEDVNALERDLEDSAFRGNW</sequence>
<name>A0A8B8BXP0_CRAVI</name>
<dbReference type="AlphaFoldDB" id="A0A8B8BXP0"/>
<reference evidence="3" key="1">
    <citation type="submission" date="2025-08" db="UniProtKB">
        <authorList>
            <consortium name="RefSeq"/>
        </authorList>
    </citation>
    <scope>IDENTIFICATION</scope>
    <source>
        <tissue evidence="3">Whole sample</tissue>
    </source>
</reference>
<dbReference type="Proteomes" id="UP000694844">
    <property type="component" value="Chromosome 9"/>
</dbReference>
<dbReference type="GeneID" id="111113615"/>
<keyword evidence="2" id="KW-1185">Reference proteome</keyword>
<feature type="compositionally biased region" description="Basic and acidic residues" evidence="1">
    <location>
        <begin position="103"/>
        <end position="113"/>
    </location>
</feature>
<evidence type="ECO:0000256" key="1">
    <source>
        <dbReference type="SAM" id="MobiDB-lite"/>
    </source>
</evidence>
<proteinExistence type="predicted"/>
<evidence type="ECO:0000313" key="3">
    <source>
        <dbReference type="RefSeq" id="XP_022307616.1"/>
    </source>
</evidence>